<feature type="transmembrane region" description="Helical" evidence="1">
    <location>
        <begin position="90"/>
        <end position="107"/>
    </location>
</feature>
<keyword evidence="1" id="KW-1133">Transmembrane helix</keyword>
<feature type="transmembrane region" description="Helical" evidence="1">
    <location>
        <begin position="113"/>
        <end position="134"/>
    </location>
</feature>
<dbReference type="RefSeq" id="WP_151144280.1">
    <property type="nucleotide sequence ID" value="NZ_WAGX01000005.1"/>
</dbReference>
<organism evidence="2 3">
    <name type="scientific">Candidatus Galacturonatibacter soehngenii</name>
    <dbReference type="NCBI Taxonomy" id="2307010"/>
    <lineage>
        <taxon>Bacteria</taxon>
        <taxon>Bacillati</taxon>
        <taxon>Bacillota</taxon>
        <taxon>Clostridia</taxon>
        <taxon>Lachnospirales</taxon>
        <taxon>Lachnospiraceae</taxon>
        <taxon>Candidatus Galacturonatibacter</taxon>
    </lineage>
</organism>
<protein>
    <submittedName>
        <fullName evidence="2">DUF2975 domain-containing protein</fullName>
    </submittedName>
</protein>
<evidence type="ECO:0000313" key="3">
    <source>
        <dbReference type="Proteomes" id="UP000461768"/>
    </source>
</evidence>
<dbReference type="Pfam" id="PF11188">
    <property type="entry name" value="DUF2975"/>
    <property type="match status" value="1"/>
</dbReference>
<comment type="caution">
    <text evidence="2">The sequence shown here is derived from an EMBL/GenBank/DDBJ whole genome shotgun (WGS) entry which is preliminary data.</text>
</comment>
<dbReference type="AlphaFoldDB" id="A0A7V7UBG5"/>
<keyword evidence="1" id="KW-0472">Membrane</keyword>
<name>A0A7V7UBG5_9FIRM</name>
<accession>A0A7V7UBG5</accession>
<keyword evidence="1" id="KW-0812">Transmembrane</keyword>
<keyword evidence="3" id="KW-1185">Reference proteome</keyword>
<dbReference type="Proteomes" id="UP000461768">
    <property type="component" value="Unassembled WGS sequence"/>
</dbReference>
<feature type="transmembrane region" description="Helical" evidence="1">
    <location>
        <begin position="12"/>
        <end position="33"/>
    </location>
</feature>
<reference evidence="2 3" key="2">
    <citation type="submission" date="2020-02" db="EMBL/GenBank/DDBJ databases">
        <title>Candidatus Galacturonibacter soehngenii shows hetero-acetogenic catabolism of galacturonic acid but lacks a canonical carbon monoxide dehydrogenase/acetyl-CoA synthase complex.</title>
        <authorList>
            <person name="Diender M."/>
            <person name="Stouten G.R."/>
            <person name="Petersen J.F."/>
            <person name="Nielsen P.H."/>
            <person name="Dueholm M.S."/>
            <person name="Pronk J.T."/>
            <person name="Van Loosdrecht M.C.M."/>
        </authorList>
    </citation>
    <scope>NUCLEOTIDE SEQUENCE [LARGE SCALE GENOMIC DNA]</scope>
    <source>
        <strain evidence="2">GalUA</strain>
    </source>
</reference>
<evidence type="ECO:0000256" key="1">
    <source>
        <dbReference type="SAM" id="Phobius"/>
    </source>
</evidence>
<dbReference type="EMBL" id="WAGX01000005">
    <property type="protein sequence ID" value="KAB1437745.1"/>
    <property type="molecule type" value="Genomic_DNA"/>
</dbReference>
<proteinExistence type="predicted"/>
<dbReference type="OrthoDB" id="9791568at2"/>
<feature type="transmembrane region" description="Helical" evidence="1">
    <location>
        <begin position="45"/>
        <end position="64"/>
    </location>
</feature>
<gene>
    <name evidence="2" type="ORF">F7O84_09095</name>
</gene>
<dbReference type="InterPro" id="IPR021354">
    <property type="entry name" value="DUF2975"/>
</dbReference>
<evidence type="ECO:0000313" key="2">
    <source>
        <dbReference type="EMBL" id="KAB1437745.1"/>
    </source>
</evidence>
<reference evidence="2 3" key="1">
    <citation type="submission" date="2019-09" db="EMBL/GenBank/DDBJ databases">
        <authorList>
            <person name="Valk L.C."/>
        </authorList>
    </citation>
    <scope>NUCLEOTIDE SEQUENCE [LARGE SCALE GENOMIC DNA]</scope>
    <source>
        <strain evidence="2">GalUA</strain>
    </source>
</reference>
<sequence>MKDKITIFTKLLLDAMFFGGILVCITLPISIKFYGQFNSYFEENYIELCLLFFFSGIFAILIIWELRKMFQSVINDNCFVKRNVTSLRRMGNYSFIIAIITSLRLLLYLTPAVLVVILVFIIAGLFSKVLSLVFDKAVTYKLENDLTI</sequence>